<dbReference type="OrthoDB" id="597270at2"/>
<dbReference type="Proteomes" id="UP000184120">
    <property type="component" value="Unassembled WGS sequence"/>
</dbReference>
<evidence type="ECO:0000313" key="3">
    <source>
        <dbReference type="Proteomes" id="UP000184120"/>
    </source>
</evidence>
<dbReference type="Pfam" id="PF00535">
    <property type="entry name" value="Glycos_transf_2"/>
    <property type="match status" value="1"/>
</dbReference>
<evidence type="ECO:0000313" key="2">
    <source>
        <dbReference type="EMBL" id="SHK61679.1"/>
    </source>
</evidence>
<dbReference type="RefSeq" id="WP_072929474.1">
    <property type="nucleotide sequence ID" value="NZ_FRBH01000002.1"/>
</dbReference>
<dbReference type="EMBL" id="FRBH01000002">
    <property type="protein sequence ID" value="SHK61679.1"/>
    <property type="molecule type" value="Genomic_DNA"/>
</dbReference>
<reference evidence="3" key="1">
    <citation type="submission" date="2016-11" db="EMBL/GenBank/DDBJ databases">
        <authorList>
            <person name="Varghese N."/>
            <person name="Submissions S."/>
        </authorList>
    </citation>
    <scope>NUCLEOTIDE SEQUENCE [LARGE SCALE GENOMIC DNA]</scope>
    <source>
        <strain evidence="3">DSM 27989</strain>
    </source>
</reference>
<protein>
    <submittedName>
        <fullName evidence="2">Glycosyltransferase involved in cell wall bisynthesis</fullName>
    </submittedName>
</protein>
<name>A0A1M6TXL6_9FLAO</name>
<proteinExistence type="predicted"/>
<sequence length="278" mass="33257">MKNAPLVSIIVPCYNQSEYLDECLQSVLDQTYQNWECIIINDGSQDDTEKIAQTWVDKDHRFKYLFQENSGVANARNYAIENSSGDWILPLDGDDKISLTYLEKASEHFKQDIKLIYGKAELFDYENGPFVLREYSFDNILASNIIYVSAFYKRADYDKGVKYDSYLKKGLEDWDFWISLLEKNDKVIYIQDTVFYYRIKKDSRNVEIHNNSILKNEYENYILNKHKEKYLKEFGTYFELLEKLQKTKSLNKNFEKFFISKRFKIMSFFTSFFDKFKK</sequence>
<dbReference type="Gene3D" id="3.90.550.10">
    <property type="entry name" value="Spore Coat Polysaccharide Biosynthesis Protein SpsA, Chain A"/>
    <property type="match status" value="1"/>
</dbReference>
<dbReference type="PANTHER" id="PTHR43685:SF2">
    <property type="entry name" value="GLYCOSYLTRANSFERASE 2-LIKE DOMAIN-CONTAINING PROTEIN"/>
    <property type="match status" value="1"/>
</dbReference>
<dbReference type="InterPro" id="IPR050834">
    <property type="entry name" value="Glycosyltransf_2"/>
</dbReference>
<dbReference type="GO" id="GO:0016740">
    <property type="term" value="F:transferase activity"/>
    <property type="evidence" value="ECO:0007669"/>
    <property type="project" value="UniProtKB-KW"/>
</dbReference>
<feature type="domain" description="Glycosyltransferase 2-like" evidence="1">
    <location>
        <begin position="8"/>
        <end position="134"/>
    </location>
</feature>
<dbReference type="PANTHER" id="PTHR43685">
    <property type="entry name" value="GLYCOSYLTRANSFERASE"/>
    <property type="match status" value="1"/>
</dbReference>
<dbReference type="InterPro" id="IPR029044">
    <property type="entry name" value="Nucleotide-diphossugar_trans"/>
</dbReference>
<dbReference type="STRING" id="1434701.SAMN05443634_102129"/>
<dbReference type="SUPFAM" id="SSF53448">
    <property type="entry name" value="Nucleotide-diphospho-sugar transferases"/>
    <property type="match status" value="1"/>
</dbReference>
<keyword evidence="2" id="KW-0808">Transferase</keyword>
<dbReference type="InterPro" id="IPR001173">
    <property type="entry name" value="Glyco_trans_2-like"/>
</dbReference>
<evidence type="ECO:0000259" key="1">
    <source>
        <dbReference type="Pfam" id="PF00535"/>
    </source>
</evidence>
<dbReference type="AlphaFoldDB" id="A0A1M6TXL6"/>
<organism evidence="2 3">
    <name type="scientific">Chishuiella changwenlii</name>
    <dbReference type="NCBI Taxonomy" id="1434701"/>
    <lineage>
        <taxon>Bacteria</taxon>
        <taxon>Pseudomonadati</taxon>
        <taxon>Bacteroidota</taxon>
        <taxon>Flavobacteriia</taxon>
        <taxon>Flavobacteriales</taxon>
        <taxon>Weeksellaceae</taxon>
        <taxon>Chishuiella</taxon>
    </lineage>
</organism>
<accession>A0A1M6TXL6</accession>
<dbReference type="CDD" id="cd00761">
    <property type="entry name" value="Glyco_tranf_GTA_type"/>
    <property type="match status" value="1"/>
</dbReference>
<gene>
    <name evidence="2" type="ORF">SAMN05443634_102129</name>
</gene>